<dbReference type="GeneID" id="11518930"/>
<evidence type="ECO:0000259" key="1">
    <source>
        <dbReference type="Pfam" id="PF06985"/>
    </source>
</evidence>
<gene>
    <name evidence="2" type="ORF">THITE_2016489</name>
</gene>
<evidence type="ECO:0000313" key="2">
    <source>
        <dbReference type="EMBL" id="AEO64916.1"/>
    </source>
</evidence>
<sequence length="162" mass="18455">QIKAWLDRCSSHPDCGRPGYGQEGRAVPQPQLPYRVLDLGQTPDAVVKLAETSQWEDSRRHAEYACLSHCWGDSRPDCITTRENYEKNKRGIELSRFSKTFRHAVALCRELGFRYLWIDSCYIIQDDEADWRSQSAEMCNIFKNATITVAAAASRSGDEGCF</sequence>
<dbReference type="HOGENOM" id="CLU_102622_1_1_1"/>
<feature type="non-terminal residue" evidence="2">
    <location>
        <position position="1"/>
    </location>
</feature>
<protein>
    <recommendedName>
        <fullName evidence="1">Heterokaryon incompatibility domain-containing protein</fullName>
    </recommendedName>
</protein>
<keyword evidence="3" id="KW-1185">Reference proteome</keyword>
<reference evidence="2 3" key="1">
    <citation type="journal article" date="2011" name="Nat. Biotechnol.">
        <title>Comparative genomic analysis of the thermophilic biomass-degrading fungi Myceliophthora thermophila and Thielavia terrestris.</title>
        <authorList>
            <person name="Berka R.M."/>
            <person name="Grigoriev I.V."/>
            <person name="Otillar R."/>
            <person name="Salamov A."/>
            <person name="Grimwood J."/>
            <person name="Reid I."/>
            <person name="Ishmael N."/>
            <person name="John T."/>
            <person name="Darmond C."/>
            <person name="Moisan M.-C."/>
            <person name="Henrissat B."/>
            <person name="Coutinho P.M."/>
            <person name="Lombard V."/>
            <person name="Natvig D.O."/>
            <person name="Lindquist E."/>
            <person name="Schmutz J."/>
            <person name="Lucas S."/>
            <person name="Harris P."/>
            <person name="Powlowski J."/>
            <person name="Bellemare A."/>
            <person name="Taylor D."/>
            <person name="Butler G."/>
            <person name="de Vries R.P."/>
            <person name="Allijn I.E."/>
            <person name="van den Brink J."/>
            <person name="Ushinsky S."/>
            <person name="Storms R."/>
            <person name="Powell A.J."/>
            <person name="Paulsen I.T."/>
            <person name="Elbourne L.D.H."/>
            <person name="Baker S.E."/>
            <person name="Magnuson J."/>
            <person name="LaBoissiere S."/>
            <person name="Clutterbuck A.J."/>
            <person name="Martinez D."/>
            <person name="Wogulis M."/>
            <person name="de Leon A.L."/>
            <person name="Rey M.W."/>
            <person name="Tsang A."/>
        </authorList>
    </citation>
    <scope>NUCLEOTIDE SEQUENCE [LARGE SCALE GENOMIC DNA]</scope>
    <source>
        <strain evidence="3">ATCC 38088 / NRRL 8126</strain>
    </source>
</reference>
<proteinExistence type="predicted"/>
<dbReference type="PANTHER" id="PTHR33112:SF16">
    <property type="entry name" value="HETEROKARYON INCOMPATIBILITY DOMAIN-CONTAINING PROTEIN"/>
    <property type="match status" value="1"/>
</dbReference>
<dbReference type="KEGG" id="ttt:THITE_2016489"/>
<dbReference type="EMBL" id="CP003010">
    <property type="protein sequence ID" value="AEO64916.1"/>
    <property type="molecule type" value="Genomic_DNA"/>
</dbReference>
<dbReference type="OrthoDB" id="5238734at2759"/>
<organism evidence="2 3">
    <name type="scientific">Thermothielavioides terrestris (strain ATCC 38088 / NRRL 8126)</name>
    <name type="common">Thielavia terrestris</name>
    <dbReference type="NCBI Taxonomy" id="578455"/>
    <lineage>
        <taxon>Eukaryota</taxon>
        <taxon>Fungi</taxon>
        <taxon>Dikarya</taxon>
        <taxon>Ascomycota</taxon>
        <taxon>Pezizomycotina</taxon>
        <taxon>Sordariomycetes</taxon>
        <taxon>Sordariomycetidae</taxon>
        <taxon>Sordariales</taxon>
        <taxon>Chaetomiaceae</taxon>
        <taxon>Thermothielavioides</taxon>
        <taxon>Thermothielavioides terrestris</taxon>
    </lineage>
</organism>
<accession>G2R1T9</accession>
<feature type="domain" description="Heterokaryon incompatibility" evidence="1">
    <location>
        <begin position="64"/>
        <end position="161"/>
    </location>
</feature>
<dbReference type="Proteomes" id="UP000008181">
    <property type="component" value="Chromosome 2"/>
</dbReference>
<dbReference type="STRING" id="578455.G2R1T9"/>
<dbReference type="AlphaFoldDB" id="G2R1T9"/>
<evidence type="ECO:0000313" key="3">
    <source>
        <dbReference type="Proteomes" id="UP000008181"/>
    </source>
</evidence>
<dbReference type="Pfam" id="PF06985">
    <property type="entry name" value="HET"/>
    <property type="match status" value="1"/>
</dbReference>
<name>G2R1T9_THETT</name>
<dbReference type="RefSeq" id="XP_003651252.1">
    <property type="nucleotide sequence ID" value="XM_003651204.1"/>
</dbReference>
<dbReference type="InterPro" id="IPR010730">
    <property type="entry name" value="HET"/>
</dbReference>
<dbReference type="PANTHER" id="PTHR33112">
    <property type="entry name" value="DOMAIN PROTEIN, PUTATIVE-RELATED"/>
    <property type="match status" value="1"/>
</dbReference>
<feature type="non-terminal residue" evidence="2">
    <location>
        <position position="162"/>
    </location>
</feature>